<gene>
    <name evidence="1" type="ORF">E5358_00855</name>
</gene>
<dbReference type="Proteomes" id="UP000308886">
    <property type="component" value="Unassembled WGS sequence"/>
</dbReference>
<name>A0AC61QUU4_9BACT</name>
<evidence type="ECO:0000313" key="1">
    <source>
        <dbReference type="EMBL" id="TGX84266.1"/>
    </source>
</evidence>
<reference evidence="1" key="1">
    <citation type="submission" date="2019-04" db="EMBL/GenBank/DDBJ databases">
        <title>Microbes associate with the intestines of laboratory mice.</title>
        <authorList>
            <person name="Navarre W."/>
            <person name="Wong E."/>
            <person name="Huang K."/>
            <person name="Tropini C."/>
            <person name="Ng K."/>
            <person name="Yu B."/>
        </authorList>
    </citation>
    <scope>NUCLEOTIDE SEQUENCE</scope>
    <source>
        <strain evidence="1">NM73_A23</strain>
    </source>
</reference>
<protein>
    <submittedName>
        <fullName evidence="1">DUF4450 domain-containing protein</fullName>
    </submittedName>
</protein>
<organism evidence="1 2">
    <name type="scientific">Palleniella muris</name>
    <dbReference type="NCBI Taxonomy" id="3038145"/>
    <lineage>
        <taxon>Bacteria</taxon>
        <taxon>Pseudomonadati</taxon>
        <taxon>Bacteroidota</taxon>
        <taxon>Bacteroidia</taxon>
        <taxon>Bacteroidales</taxon>
        <taxon>Prevotellaceae</taxon>
        <taxon>Palleniella</taxon>
    </lineage>
</organism>
<accession>A0AC61QUU4</accession>
<sequence>MLLFVPLSAQQLFTANDVSGKAAERSMQYFPEGNDFVCVNGKNRFTRPLYGTHTVWRLETSDRPVFAVYNKPKSWHIAFRMMLDGNTIALDSTDYCKARYTPGRRYYTLKDKRMGSGTLSVTAIPMADKEGAIWVFRTDKVKMRLRSQIGDIRAKKLQRNGDLGVDKADSFEASLTASPTCAEHDFSKNELYIIYEDNALRRVTTAEGRKLYAKAEEARKALVSQLEIVTPDPYMNTLGGALMAAADGIWDGEVWLHGANAWRMPLSGWRAAYAGDCLGWHDRARKHFDNYANSQVTDREPIYPHPTQDAKMNNARAEKKWGTQMYSNGYICRNPNRNNQMHHYDMNLCYIDELMWHLCWTGDVDYARKMWNVITRHLEWEKRNFDPNDDALYDAYCCIWASDALYYNSGAVTHSSAYNYRANRLAARIAELIGEDGSRYAREAERIKAAMNARLWMEDKGCWAELEDFMGHRDLHTSPAVWTVYHAIDSDVSDIFQYYRATKYVDREIPHIPVTGKGLEGDYHTISTTNWMPYAWSINNVAFAEVWHTALAYWQAGRPEEAYRLFKSSVIDGMYLGHCPGNFGQISHYDRARGECYRDFGDPVGMASRVLVQGLFGIAPDLLNDKVNITPGFPAAWDYASLHSTDIDIDFRRKGFTETYTIKPRFMKSADVVLTIPALLDSYDAVTVNGRRVTPQNAVSVGRARIVVKCPYAKEIKVVVKWSGSPIDYDRSQPSETKQSFALARQGKVEWWTFSESLSVTARSKKDYGTVLPNTDEMAVFRMINLDSVVNASVTDIFRNTYASPRSPYTTLQIPLQGIGEWCHPKDTADIDDKGFRGKITDGVFRMPQGVPFRSYKEGRNIAFTSLWDNYPDSVSVALEGSGKGMYLLLAGSTNHMQCRHRNGLVTVEYADGTSRELELRNPDNWAPIEQEFYVDGKAFRIDTPRPYRIALASGIVSNDMDKALGLKGFTSRTIPGGAATVLYIPLQENKPLKSLRLTTSANDVVIGLMAATIVE</sequence>
<comment type="caution">
    <text evidence="1">The sequence shown here is derived from an EMBL/GenBank/DDBJ whole genome shotgun (WGS) entry which is preliminary data.</text>
</comment>
<proteinExistence type="predicted"/>
<keyword evidence="2" id="KW-1185">Reference proteome</keyword>
<evidence type="ECO:0000313" key="2">
    <source>
        <dbReference type="Proteomes" id="UP000308886"/>
    </source>
</evidence>
<dbReference type="EMBL" id="SRZC01000001">
    <property type="protein sequence ID" value="TGX84266.1"/>
    <property type="molecule type" value="Genomic_DNA"/>
</dbReference>